<keyword evidence="2" id="KW-1185">Reference proteome</keyword>
<accession>A0A3N4JU29</accession>
<dbReference type="EMBL" id="ML120371">
    <property type="protein sequence ID" value="RPB01854.1"/>
    <property type="molecule type" value="Genomic_DNA"/>
</dbReference>
<dbReference type="AlphaFoldDB" id="A0A3N4JU29"/>
<evidence type="ECO:0000313" key="2">
    <source>
        <dbReference type="Proteomes" id="UP000276215"/>
    </source>
</evidence>
<evidence type="ECO:0000313" key="1">
    <source>
        <dbReference type="EMBL" id="RPB01854.1"/>
    </source>
</evidence>
<gene>
    <name evidence="1" type="ORF">L873DRAFT_609279</name>
</gene>
<name>A0A3N4JU29_9PEZI</name>
<sequence>MMPPHHHRRPRTIICNTLLPPFVDLPHGPSQLCGNVVGSEVDRTQPTKPFSKRASPCLSLKRVRSQINLACYRLSEMALARQL</sequence>
<reference evidence="1 2" key="1">
    <citation type="journal article" date="2018" name="Nat. Ecol. Evol.">
        <title>Pezizomycetes genomes reveal the molecular basis of ectomycorrhizal truffle lifestyle.</title>
        <authorList>
            <person name="Murat C."/>
            <person name="Payen T."/>
            <person name="Noel B."/>
            <person name="Kuo A."/>
            <person name="Morin E."/>
            <person name="Chen J."/>
            <person name="Kohler A."/>
            <person name="Krizsan K."/>
            <person name="Balestrini R."/>
            <person name="Da Silva C."/>
            <person name="Montanini B."/>
            <person name="Hainaut M."/>
            <person name="Levati E."/>
            <person name="Barry K.W."/>
            <person name="Belfiori B."/>
            <person name="Cichocki N."/>
            <person name="Clum A."/>
            <person name="Dockter R.B."/>
            <person name="Fauchery L."/>
            <person name="Guy J."/>
            <person name="Iotti M."/>
            <person name="Le Tacon F."/>
            <person name="Lindquist E.A."/>
            <person name="Lipzen A."/>
            <person name="Malagnac F."/>
            <person name="Mello A."/>
            <person name="Molinier V."/>
            <person name="Miyauchi S."/>
            <person name="Poulain J."/>
            <person name="Riccioni C."/>
            <person name="Rubini A."/>
            <person name="Sitrit Y."/>
            <person name="Splivallo R."/>
            <person name="Traeger S."/>
            <person name="Wang M."/>
            <person name="Zifcakova L."/>
            <person name="Wipf D."/>
            <person name="Zambonelli A."/>
            <person name="Paolocci F."/>
            <person name="Nowrousian M."/>
            <person name="Ottonello S."/>
            <person name="Baldrian P."/>
            <person name="Spatafora J.W."/>
            <person name="Henrissat B."/>
            <person name="Nagy L.G."/>
            <person name="Aury J.M."/>
            <person name="Wincker P."/>
            <person name="Grigoriev I.V."/>
            <person name="Bonfante P."/>
            <person name="Martin F.M."/>
        </authorList>
    </citation>
    <scope>NUCLEOTIDE SEQUENCE [LARGE SCALE GENOMIC DNA]</scope>
    <source>
        <strain evidence="1 2">120613-1</strain>
    </source>
</reference>
<dbReference type="Proteomes" id="UP000276215">
    <property type="component" value="Unassembled WGS sequence"/>
</dbReference>
<proteinExistence type="predicted"/>
<protein>
    <submittedName>
        <fullName evidence="1">Uncharacterized protein</fullName>
    </submittedName>
</protein>
<organism evidence="1 2">
    <name type="scientific">Choiromyces venosus 120613-1</name>
    <dbReference type="NCBI Taxonomy" id="1336337"/>
    <lineage>
        <taxon>Eukaryota</taxon>
        <taxon>Fungi</taxon>
        <taxon>Dikarya</taxon>
        <taxon>Ascomycota</taxon>
        <taxon>Pezizomycotina</taxon>
        <taxon>Pezizomycetes</taxon>
        <taxon>Pezizales</taxon>
        <taxon>Tuberaceae</taxon>
        <taxon>Choiromyces</taxon>
    </lineage>
</organism>